<dbReference type="EMBL" id="NJEU01000099">
    <property type="protein sequence ID" value="PHH81741.1"/>
    <property type="molecule type" value="Genomic_DNA"/>
</dbReference>
<dbReference type="OrthoDB" id="1735038at2759"/>
<comment type="similarity">
    <text evidence="1">Belongs to the peptidase S28 family.</text>
</comment>
<dbReference type="PANTHER" id="PTHR11010:SF23">
    <property type="entry name" value="SERINE PEPTIDASE"/>
    <property type="match status" value="1"/>
</dbReference>
<keyword evidence="2" id="KW-0645">Protease</keyword>
<dbReference type="Gene3D" id="3.40.50.1820">
    <property type="entry name" value="alpha/beta hydrolase"/>
    <property type="match status" value="2"/>
</dbReference>
<feature type="chain" id="PRO_5012360996" evidence="6">
    <location>
        <begin position="19"/>
        <end position="570"/>
    </location>
</feature>
<dbReference type="SUPFAM" id="SSF53474">
    <property type="entry name" value="alpha/beta-Hydrolases"/>
    <property type="match status" value="1"/>
</dbReference>
<keyword evidence="5" id="KW-0325">Glycoprotein</keyword>
<evidence type="ECO:0000256" key="6">
    <source>
        <dbReference type="SAM" id="SignalP"/>
    </source>
</evidence>
<feature type="signal peptide" evidence="6">
    <location>
        <begin position="1"/>
        <end position="18"/>
    </location>
</feature>
<evidence type="ECO:0000313" key="7">
    <source>
        <dbReference type="EMBL" id="PHH81741.1"/>
    </source>
</evidence>
<evidence type="ECO:0000256" key="3">
    <source>
        <dbReference type="ARBA" id="ARBA00022729"/>
    </source>
</evidence>
<dbReference type="InterPro" id="IPR008758">
    <property type="entry name" value="Peptidase_S28"/>
</dbReference>
<proteinExistence type="inferred from homology"/>
<organism evidence="7 8">
    <name type="scientific">Ophiocordyceps australis</name>
    <dbReference type="NCBI Taxonomy" id="1399860"/>
    <lineage>
        <taxon>Eukaryota</taxon>
        <taxon>Fungi</taxon>
        <taxon>Dikarya</taxon>
        <taxon>Ascomycota</taxon>
        <taxon>Pezizomycotina</taxon>
        <taxon>Sordariomycetes</taxon>
        <taxon>Hypocreomycetidae</taxon>
        <taxon>Hypocreales</taxon>
        <taxon>Ophiocordycipitaceae</taxon>
        <taxon>Ophiocordyceps</taxon>
    </lineage>
</organism>
<dbReference type="GO" id="GO:0008239">
    <property type="term" value="F:dipeptidyl-peptidase activity"/>
    <property type="evidence" value="ECO:0007669"/>
    <property type="project" value="TreeGrafter"/>
</dbReference>
<keyword evidence="8" id="KW-1185">Reference proteome</keyword>
<keyword evidence="3 6" id="KW-0732">Signal</keyword>
<dbReference type="GO" id="GO:0006508">
    <property type="term" value="P:proteolysis"/>
    <property type="evidence" value="ECO:0007669"/>
    <property type="project" value="UniProtKB-KW"/>
</dbReference>
<comment type="caution">
    <text evidence="7">The sequence shown here is derived from an EMBL/GenBank/DDBJ whole genome shotgun (WGS) entry which is preliminary data.</text>
</comment>
<dbReference type="Proteomes" id="UP000224854">
    <property type="component" value="Unassembled WGS sequence"/>
</dbReference>
<dbReference type="Pfam" id="PF05577">
    <property type="entry name" value="Peptidase_S28"/>
    <property type="match status" value="1"/>
</dbReference>
<evidence type="ECO:0000256" key="1">
    <source>
        <dbReference type="ARBA" id="ARBA00011079"/>
    </source>
</evidence>
<keyword evidence="4" id="KW-0378">Hydrolase</keyword>
<dbReference type="AlphaFoldDB" id="A0A2C5ZQZ8"/>
<name>A0A2C5ZQZ8_9HYPO</name>
<sequence>MGVLALLVLVPWLLGALASYPNQPPPLRRPIPPGPRPRLSHGFRRDSSLRVAQMLAVHEGLFDQLIDHANPSLGTFSQRYWWNADHYGGPASPIVLNAPGESSIDGYQGYATNTTLPGAMAQAVGGAAIVLEHRYWGHSSPYANLTAATLQYLTLQNAMHDVVRFAQVADLPFARNTSARGNATQSPSWPGSTPWVLSGCSYPGALTAWVAALAPGTFAAYHTSSAVVQAVSTMCEYFAPVERAMPSNCSTDFRRIIAHVDDVLASADDIQIARLKQQFGFADLRYNDDFAAALVTGLFDWQDTQFYTGYDPLHRMCDYIENMWPGSNSTDAGARGVGLLKATLGFAKWSREVMIPGSCVKTGYWSDRNTTACYDTHNASSPVFADTSVANTGNRQWMWLLCNEPFEYWQACGVGSEYQSGLVPKLLDRAYWRRQCSLFFPDTDGMTYGLRKGRSVDALNALTGGWGDSSLTTAAMAAQGSPARGQPIIWTNGEFDPWRPATVSADRRPGGPLPSGDNAPVWVIPRGSHCNDLLMGNGEANSDVARIQKSEIDQVKRWVQDFYARRARAV</sequence>
<dbReference type="PANTHER" id="PTHR11010">
    <property type="entry name" value="PROTEASE S28 PRO-X CARBOXYPEPTIDASE-RELATED"/>
    <property type="match status" value="1"/>
</dbReference>
<protein>
    <submittedName>
        <fullName evidence="7">Uncharacterized protein</fullName>
    </submittedName>
</protein>
<evidence type="ECO:0000256" key="4">
    <source>
        <dbReference type="ARBA" id="ARBA00022801"/>
    </source>
</evidence>
<evidence type="ECO:0000313" key="8">
    <source>
        <dbReference type="Proteomes" id="UP000224854"/>
    </source>
</evidence>
<gene>
    <name evidence="7" type="ORF">CDD82_7959</name>
</gene>
<dbReference type="GO" id="GO:0070008">
    <property type="term" value="F:serine-type exopeptidase activity"/>
    <property type="evidence" value="ECO:0007669"/>
    <property type="project" value="InterPro"/>
</dbReference>
<dbReference type="InterPro" id="IPR029058">
    <property type="entry name" value="AB_hydrolase_fold"/>
</dbReference>
<evidence type="ECO:0000256" key="2">
    <source>
        <dbReference type="ARBA" id="ARBA00022670"/>
    </source>
</evidence>
<accession>A0A2C5ZQZ8</accession>
<evidence type="ECO:0000256" key="5">
    <source>
        <dbReference type="ARBA" id="ARBA00023180"/>
    </source>
</evidence>
<reference evidence="7 8" key="1">
    <citation type="submission" date="2017-06" db="EMBL/GenBank/DDBJ databases">
        <title>Ant-infecting Ophiocordyceps genomes reveal a high diversity of potential behavioral manipulation genes and a possible major role for enterotoxins.</title>
        <authorList>
            <person name="De Bekker C."/>
            <person name="Evans H.C."/>
            <person name="Brachmann A."/>
            <person name="Hughes D.P."/>
        </authorList>
    </citation>
    <scope>NUCLEOTIDE SEQUENCE [LARGE SCALE GENOMIC DNA]</scope>
    <source>
        <strain evidence="7 8">1348a</strain>
    </source>
</reference>